<feature type="domain" description="Carrier" evidence="1">
    <location>
        <begin position="106"/>
        <end position="147"/>
    </location>
</feature>
<dbReference type="EMBL" id="QZWZ01000215">
    <property type="protein sequence ID" value="RJT17081.1"/>
    <property type="molecule type" value="Genomic_DNA"/>
</dbReference>
<dbReference type="Proteomes" id="UP000272706">
    <property type="component" value="Unassembled WGS sequence"/>
</dbReference>
<dbReference type="RefSeq" id="WP_147377851.1">
    <property type="nucleotide sequence ID" value="NZ_QZWZ01000215.1"/>
</dbReference>
<dbReference type="Pfam" id="PF00550">
    <property type="entry name" value="PP-binding"/>
    <property type="match status" value="1"/>
</dbReference>
<name>A0A3A5JL54_9HYPH</name>
<dbReference type="InterPro" id="IPR036736">
    <property type="entry name" value="ACP-like_sf"/>
</dbReference>
<evidence type="ECO:0000313" key="2">
    <source>
        <dbReference type="EMBL" id="RJT17081.1"/>
    </source>
</evidence>
<protein>
    <recommendedName>
        <fullName evidence="1">Carrier domain-containing protein</fullName>
    </recommendedName>
</protein>
<feature type="non-terminal residue" evidence="2">
    <location>
        <position position="1"/>
    </location>
</feature>
<accession>A0A3A5JL54</accession>
<keyword evidence="3" id="KW-1185">Reference proteome</keyword>
<dbReference type="AlphaFoldDB" id="A0A3A5JL54"/>
<evidence type="ECO:0000313" key="3">
    <source>
        <dbReference type="Proteomes" id="UP000272706"/>
    </source>
</evidence>
<dbReference type="PROSITE" id="PS50075">
    <property type="entry name" value="CARRIER"/>
    <property type="match status" value="1"/>
</dbReference>
<dbReference type="Pfam" id="PF13193">
    <property type="entry name" value="AMP-binding_C"/>
    <property type="match status" value="1"/>
</dbReference>
<dbReference type="SUPFAM" id="SSF56801">
    <property type="entry name" value="Acetyl-CoA synthetase-like"/>
    <property type="match status" value="1"/>
</dbReference>
<feature type="non-terminal residue" evidence="2">
    <location>
        <position position="147"/>
    </location>
</feature>
<dbReference type="GO" id="GO:0031177">
    <property type="term" value="F:phosphopantetheine binding"/>
    <property type="evidence" value="ECO:0007669"/>
    <property type="project" value="TreeGrafter"/>
</dbReference>
<dbReference type="Gene3D" id="1.10.1200.10">
    <property type="entry name" value="ACP-like"/>
    <property type="match status" value="1"/>
</dbReference>
<dbReference type="Gene3D" id="3.30.300.30">
    <property type="match status" value="1"/>
</dbReference>
<dbReference type="InterPro" id="IPR009081">
    <property type="entry name" value="PP-bd_ACP"/>
</dbReference>
<dbReference type="InterPro" id="IPR045851">
    <property type="entry name" value="AMP-bd_C_sf"/>
</dbReference>
<reference evidence="2 3" key="1">
    <citation type="submission" date="2018-09" db="EMBL/GenBank/DDBJ databases">
        <title>Mesorhizobium carmichaelinearum sp. nov. isolated from Carmichaelinea spp. root nodules in New Zealand.</title>
        <authorList>
            <person name="De Meyer S.E."/>
        </authorList>
    </citation>
    <scope>NUCLEOTIDE SEQUENCE [LARGE SCALE GENOMIC DNA]</scope>
    <source>
        <strain evidence="2 3">ICMP19557</strain>
    </source>
</reference>
<comment type="caution">
    <text evidence="2">The sequence shown here is derived from an EMBL/GenBank/DDBJ whole genome shotgun (WGS) entry which is preliminary data.</text>
</comment>
<dbReference type="PANTHER" id="PTHR45527:SF1">
    <property type="entry name" value="FATTY ACID SYNTHASE"/>
    <property type="match status" value="1"/>
</dbReference>
<dbReference type="GO" id="GO:0043041">
    <property type="term" value="P:amino acid activation for nonribosomal peptide biosynthetic process"/>
    <property type="evidence" value="ECO:0007669"/>
    <property type="project" value="TreeGrafter"/>
</dbReference>
<dbReference type="GO" id="GO:0044550">
    <property type="term" value="P:secondary metabolite biosynthetic process"/>
    <property type="evidence" value="ECO:0007669"/>
    <property type="project" value="TreeGrafter"/>
</dbReference>
<dbReference type="GO" id="GO:0005829">
    <property type="term" value="C:cytosol"/>
    <property type="evidence" value="ECO:0007669"/>
    <property type="project" value="TreeGrafter"/>
</dbReference>
<proteinExistence type="predicted"/>
<dbReference type="OrthoDB" id="8101058at2"/>
<gene>
    <name evidence="2" type="ORF">D3227_40690</name>
</gene>
<dbReference type="PANTHER" id="PTHR45527">
    <property type="entry name" value="NONRIBOSOMAL PEPTIDE SYNTHETASE"/>
    <property type="match status" value="1"/>
</dbReference>
<evidence type="ECO:0000259" key="1">
    <source>
        <dbReference type="PROSITE" id="PS50075"/>
    </source>
</evidence>
<sequence length="147" mass="15992">PGEIAARLCEHAWVREAVVVAHEDRAGDKQLVAYVVAKPTEGSHEDDGVELAAALRAHLSRLLPDYMVPSAFVRLDALPLTPNGKLDRKALPSPADDAYARRAYQAPRGAVETALAGIWQELLGVERVGRHDHFFELGGHSLMAVQL</sequence>
<organism evidence="2 3">
    <name type="scientific">Mesorhizobium waimense</name>
    <dbReference type="NCBI Taxonomy" id="1300307"/>
    <lineage>
        <taxon>Bacteria</taxon>
        <taxon>Pseudomonadati</taxon>
        <taxon>Pseudomonadota</taxon>
        <taxon>Alphaproteobacteria</taxon>
        <taxon>Hyphomicrobiales</taxon>
        <taxon>Phyllobacteriaceae</taxon>
        <taxon>Mesorhizobium</taxon>
    </lineage>
</organism>
<dbReference type="InterPro" id="IPR025110">
    <property type="entry name" value="AMP-bd_C"/>
</dbReference>